<gene>
    <name evidence="2" type="ORF">DL89DRAFT_258912</name>
</gene>
<evidence type="ECO:0008006" key="4">
    <source>
        <dbReference type="Google" id="ProtNLM"/>
    </source>
</evidence>
<dbReference type="RefSeq" id="XP_040742163.1">
    <property type="nucleotide sequence ID" value="XM_040885642.1"/>
</dbReference>
<dbReference type="EMBL" id="MCFD01000010">
    <property type="protein sequence ID" value="ORX68349.1"/>
    <property type="molecule type" value="Genomic_DNA"/>
</dbReference>
<name>A0A1Y1W468_9FUNG</name>
<feature type="compositionally biased region" description="Basic and acidic residues" evidence="1">
    <location>
        <begin position="356"/>
        <end position="366"/>
    </location>
</feature>
<feature type="region of interest" description="Disordered" evidence="1">
    <location>
        <begin position="1"/>
        <end position="96"/>
    </location>
</feature>
<dbReference type="GO" id="GO:0006368">
    <property type="term" value="P:transcription elongation by RNA polymerase II"/>
    <property type="evidence" value="ECO:0007669"/>
    <property type="project" value="InterPro"/>
</dbReference>
<feature type="compositionally biased region" description="Basic and acidic residues" evidence="1">
    <location>
        <begin position="300"/>
        <end position="330"/>
    </location>
</feature>
<evidence type="ECO:0000313" key="2">
    <source>
        <dbReference type="EMBL" id="ORX68349.1"/>
    </source>
</evidence>
<feature type="compositionally biased region" description="Acidic residues" evidence="1">
    <location>
        <begin position="387"/>
        <end position="404"/>
    </location>
</feature>
<dbReference type="GO" id="GO:1990269">
    <property type="term" value="F:RNA polymerase II C-terminal domain phosphoserine binding"/>
    <property type="evidence" value="ECO:0007669"/>
    <property type="project" value="TreeGrafter"/>
</dbReference>
<feature type="compositionally biased region" description="Basic and acidic residues" evidence="1">
    <location>
        <begin position="422"/>
        <end position="434"/>
    </location>
</feature>
<keyword evidence="3" id="KW-1185">Reference proteome</keyword>
<dbReference type="PANTHER" id="PTHR23146">
    <property type="entry name" value="LEO1 PROTEIN"/>
    <property type="match status" value="1"/>
</dbReference>
<feature type="compositionally biased region" description="Acidic residues" evidence="1">
    <location>
        <begin position="59"/>
        <end position="73"/>
    </location>
</feature>
<proteinExistence type="predicted"/>
<sequence length="463" mass="51644">MDDLFGSDVSDSETKGNPRSPARGSSPAATETPGNVADDLFGSDTEEPVAPRPEKADGDALEDLFGSDEEAEQTGDRHTDRDDDDARSTHSMRSVDDDKYIRQKVKVLGAKIPVLPMPRASDDRFVIARTPNILQFESTPFSADAYEDVIADEHREAERSGFRTKVSAELASAVDGVISNTVRWRIGKNGKHESNTRLVRWSDGSMTVMVGGSVPESYNVSADSLAAEQQYIAAQHLSAGLMMSHAKLTDKWSLRPSRQSVKARHAVSHLLPRLKTAGSAAHKPGGTRFMVAEEDPELIAKREEMEEEKRERLRRKEEKLRERKEARDQRNAPVQDNAYSDDEHGYGYGSDEQDVDVERSARDSSRAGRAPAYNAAPFARRARNSYIDEEEDDDGFVVDDDAELEVGPHDEFDEEEEEEEEYARRLNDAKRTHGDDDDASTHHAGRSAKSRRLMDSDDDDDDF</sequence>
<feature type="compositionally biased region" description="Basic and acidic residues" evidence="1">
    <location>
        <begin position="74"/>
        <end position="96"/>
    </location>
</feature>
<dbReference type="GO" id="GO:0032968">
    <property type="term" value="P:positive regulation of transcription elongation by RNA polymerase II"/>
    <property type="evidence" value="ECO:0007669"/>
    <property type="project" value="TreeGrafter"/>
</dbReference>
<dbReference type="PANTHER" id="PTHR23146:SF0">
    <property type="entry name" value="RNA POLYMERASE-ASSOCIATED PROTEIN LEO1"/>
    <property type="match status" value="1"/>
</dbReference>
<dbReference type="AlphaFoldDB" id="A0A1Y1W468"/>
<dbReference type="STRING" id="61395.A0A1Y1W468"/>
<dbReference type="GO" id="GO:0016593">
    <property type="term" value="C:Cdc73/Paf1 complex"/>
    <property type="evidence" value="ECO:0007669"/>
    <property type="project" value="InterPro"/>
</dbReference>
<comment type="caution">
    <text evidence="2">The sequence shown here is derived from an EMBL/GenBank/DDBJ whole genome shotgun (WGS) entry which is preliminary data.</text>
</comment>
<organism evidence="2 3">
    <name type="scientific">Linderina pennispora</name>
    <dbReference type="NCBI Taxonomy" id="61395"/>
    <lineage>
        <taxon>Eukaryota</taxon>
        <taxon>Fungi</taxon>
        <taxon>Fungi incertae sedis</taxon>
        <taxon>Zoopagomycota</taxon>
        <taxon>Kickxellomycotina</taxon>
        <taxon>Kickxellomycetes</taxon>
        <taxon>Kickxellales</taxon>
        <taxon>Kickxellaceae</taxon>
        <taxon>Linderina</taxon>
    </lineage>
</organism>
<dbReference type="GeneID" id="63802290"/>
<evidence type="ECO:0000256" key="1">
    <source>
        <dbReference type="SAM" id="MobiDB-lite"/>
    </source>
</evidence>
<feature type="compositionally biased region" description="Acidic residues" evidence="1">
    <location>
        <begin position="411"/>
        <end position="421"/>
    </location>
</feature>
<dbReference type="Pfam" id="PF04004">
    <property type="entry name" value="Leo1"/>
    <property type="match status" value="1"/>
</dbReference>
<dbReference type="Proteomes" id="UP000193922">
    <property type="component" value="Unassembled WGS sequence"/>
</dbReference>
<accession>A0A1Y1W468</accession>
<dbReference type="OrthoDB" id="20844at2759"/>
<protein>
    <recommendedName>
        <fullName evidence="4">Leo1-domain-containing protein</fullName>
    </recommendedName>
</protein>
<reference evidence="2 3" key="1">
    <citation type="submission" date="2016-07" db="EMBL/GenBank/DDBJ databases">
        <title>Pervasive Adenine N6-methylation of Active Genes in Fungi.</title>
        <authorList>
            <consortium name="DOE Joint Genome Institute"/>
            <person name="Mondo S.J."/>
            <person name="Dannebaum R.O."/>
            <person name="Kuo R.C."/>
            <person name="Labutti K."/>
            <person name="Haridas S."/>
            <person name="Kuo A."/>
            <person name="Salamov A."/>
            <person name="Ahrendt S.R."/>
            <person name="Lipzen A."/>
            <person name="Sullivan W."/>
            <person name="Andreopoulos W.B."/>
            <person name="Clum A."/>
            <person name="Lindquist E."/>
            <person name="Daum C."/>
            <person name="Ramamoorthy G.K."/>
            <person name="Gryganskyi A."/>
            <person name="Culley D."/>
            <person name="Magnuson J.K."/>
            <person name="James T.Y."/>
            <person name="O'Malley M.A."/>
            <person name="Stajich J.E."/>
            <person name="Spatafora J.W."/>
            <person name="Visel A."/>
            <person name="Grigoriev I.V."/>
        </authorList>
    </citation>
    <scope>NUCLEOTIDE SEQUENCE [LARGE SCALE GENOMIC DNA]</scope>
    <source>
        <strain evidence="2 3">ATCC 12442</strain>
    </source>
</reference>
<dbReference type="InterPro" id="IPR007149">
    <property type="entry name" value="Leo1"/>
</dbReference>
<feature type="region of interest" description="Disordered" evidence="1">
    <location>
        <begin position="300"/>
        <end position="463"/>
    </location>
</feature>
<evidence type="ECO:0000313" key="3">
    <source>
        <dbReference type="Proteomes" id="UP000193922"/>
    </source>
</evidence>